<keyword evidence="2" id="KW-1185">Reference proteome</keyword>
<dbReference type="SUPFAM" id="SSF51735">
    <property type="entry name" value="NAD(P)-binding Rossmann-fold domains"/>
    <property type="match status" value="1"/>
</dbReference>
<dbReference type="PIRSF" id="PIRSF001439">
    <property type="entry name" value="CryM"/>
    <property type="match status" value="1"/>
</dbReference>
<evidence type="ECO:0000313" key="2">
    <source>
        <dbReference type="Proteomes" id="UP000186132"/>
    </source>
</evidence>
<dbReference type="InterPro" id="IPR036291">
    <property type="entry name" value="NAD(P)-bd_dom_sf"/>
</dbReference>
<dbReference type="RefSeq" id="WP_073385105.1">
    <property type="nucleotide sequence ID" value="NZ_FQVU01000001.1"/>
</dbReference>
<dbReference type="PANTHER" id="PTHR13812:SF19">
    <property type="entry name" value="KETIMINE REDUCTASE MU-CRYSTALLIN"/>
    <property type="match status" value="1"/>
</dbReference>
<dbReference type="InterPro" id="IPR023401">
    <property type="entry name" value="ODC_N"/>
</dbReference>
<protein>
    <submittedName>
        <fullName evidence="1">Ornithine cyclodeaminase</fullName>
    </submittedName>
</protein>
<dbReference type="InterPro" id="IPR023866">
    <property type="entry name" value="SbnB"/>
</dbReference>
<accession>A0A1M5CS06</accession>
<dbReference type="GO" id="GO:0005737">
    <property type="term" value="C:cytoplasm"/>
    <property type="evidence" value="ECO:0007669"/>
    <property type="project" value="TreeGrafter"/>
</dbReference>
<dbReference type="EMBL" id="FQVU01000001">
    <property type="protein sequence ID" value="SHF57528.1"/>
    <property type="molecule type" value="Genomic_DNA"/>
</dbReference>
<gene>
    <name evidence="1" type="ORF">SAMN05443575_0333</name>
</gene>
<dbReference type="GO" id="GO:0016639">
    <property type="term" value="F:oxidoreductase activity, acting on the CH-NH2 group of donors, NAD or NADP as acceptor"/>
    <property type="evidence" value="ECO:0007669"/>
    <property type="project" value="InterPro"/>
</dbReference>
<dbReference type="Gene3D" id="3.30.1780.10">
    <property type="entry name" value="ornithine cyclodeaminase, domain 1"/>
    <property type="match status" value="1"/>
</dbReference>
<evidence type="ECO:0000313" key="1">
    <source>
        <dbReference type="EMBL" id="SHF57528.1"/>
    </source>
</evidence>
<reference evidence="1 2" key="1">
    <citation type="submission" date="2016-11" db="EMBL/GenBank/DDBJ databases">
        <authorList>
            <person name="Jaros S."/>
            <person name="Januszkiewicz K."/>
            <person name="Wedrychowicz H."/>
        </authorList>
    </citation>
    <scope>NUCLEOTIDE SEQUENCE [LARGE SCALE GENOMIC DNA]</scope>
    <source>
        <strain evidence="1 2">DSM 45627</strain>
    </source>
</reference>
<dbReference type="InterPro" id="IPR003462">
    <property type="entry name" value="ODC_Mu_crystall"/>
</dbReference>
<dbReference type="STRING" id="1206085.SAMN05443575_0333"/>
<proteinExistence type="predicted"/>
<dbReference type="NCBIfam" id="TIGR03944">
    <property type="entry name" value="dehyd_SbnB_fam"/>
    <property type="match status" value="1"/>
</dbReference>
<organism evidence="1 2">
    <name type="scientific">Jatrophihabitans endophyticus</name>
    <dbReference type="NCBI Taxonomy" id="1206085"/>
    <lineage>
        <taxon>Bacteria</taxon>
        <taxon>Bacillati</taxon>
        <taxon>Actinomycetota</taxon>
        <taxon>Actinomycetes</taxon>
        <taxon>Jatrophihabitantales</taxon>
        <taxon>Jatrophihabitantaceae</taxon>
        <taxon>Jatrophihabitans</taxon>
    </lineage>
</organism>
<dbReference type="Pfam" id="PF02423">
    <property type="entry name" value="OCD_Mu_crystall"/>
    <property type="match status" value="1"/>
</dbReference>
<dbReference type="Proteomes" id="UP000186132">
    <property type="component" value="Unassembled WGS sequence"/>
</dbReference>
<name>A0A1M5CS06_9ACTN</name>
<dbReference type="Gene3D" id="3.40.50.720">
    <property type="entry name" value="NAD(P)-binding Rossmann-like Domain"/>
    <property type="match status" value="1"/>
</dbReference>
<dbReference type="OrthoDB" id="3396397at2"/>
<dbReference type="GO" id="GO:0019290">
    <property type="term" value="P:siderophore biosynthetic process"/>
    <property type="evidence" value="ECO:0007669"/>
    <property type="project" value="InterPro"/>
</dbReference>
<dbReference type="AlphaFoldDB" id="A0A1M5CS06"/>
<dbReference type="PANTHER" id="PTHR13812">
    <property type="entry name" value="KETIMINE REDUCTASE MU-CRYSTALLIN"/>
    <property type="match status" value="1"/>
</dbReference>
<sequence length="330" mass="34611">MSNVPSFVVVDERAVRTVIEPNRAEVLDVVRYAYELHHDGASALPHSTFLRFPDRPADRIIALPAFLGGDIATSGVKWIASYPGNLDQGIPRASAVLVLNDTATGRPLACLASSLISASRTAASAVLGAELLQGSRRASRVGILGAGVIAGAVVDFFAAAGWEIGAWRVVDTVAERAEAFATRLRSGDVRTGTDAALAFAECDVVVVATVAGQPHLHDPALLAHAPTVLHLSLRDLSPELVLASQNFTDDVDHAVRAATSLELAEQRSGDREFIAGTVGDLLTGAAHRDPGRAAVFSPFGLGILDIAVGRWVYDRVVAAGGGTRVDDFLD</sequence>